<dbReference type="EMBL" id="JAHQIW010005990">
    <property type="protein sequence ID" value="KAJ1367737.1"/>
    <property type="molecule type" value="Genomic_DNA"/>
</dbReference>
<accession>A0AAD5R1J4</accession>
<protein>
    <submittedName>
        <fullName evidence="1">Uncharacterized protein</fullName>
    </submittedName>
</protein>
<organism evidence="1 2">
    <name type="scientific">Parelaphostrongylus tenuis</name>
    <name type="common">Meningeal worm</name>
    <dbReference type="NCBI Taxonomy" id="148309"/>
    <lineage>
        <taxon>Eukaryota</taxon>
        <taxon>Metazoa</taxon>
        <taxon>Ecdysozoa</taxon>
        <taxon>Nematoda</taxon>
        <taxon>Chromadorea</taxon>
        <taxon>Rhabditida</taxon>
        <taxon>Rhabditina</taxon>
        <taxon>Rhabditomorpha</taxon>
        <taxon>Strongyloidea</taxon>
        <taxon>Metastrongylidae</taxon>
        <taxon>Parelaphostrongylus</taxon>
    </lineage>
</organism>
<keyword evidence="2" id="KW-1185">Reference proteome</keyword>
<dbReference type="Gene3D" id="3.40.50.720">
    <property type="entry name" value="NAD(P)-binding Rossmann-like Domain"/>
    <property type="match status" value="1"/>
</dbReference>
<gene>
    <name evidence="1" type="ORF">KIN20_028715</name>
</gene>
<name>A0AAD5R1J4_PARTN</name>
<dbReference type="Proteomes" id="UP001196413">
    <property type="component" value="Unassembled WGS sequence"/>
</dbReference>
<evidence type="ECO:0000313" key="2">
    <source>
        <dbReference type="Proteomes" id="UP001196413"/>
    </source>
</evidence>
<comment type="caution">
    <text evidence="1">The sequence shown here is derived from an EMBL/GenBank/DDBJ whole genome shotgun (WGS) entry which is preliminary data.</text>
</comment>
<proteinExistence type="predicted"/>
<dbReference type="AlphaFoldDB" id="A0AAD5R1J4"/>
<sequence length="86" mass="9419">MSPSDVHSAAVDHVDSEPNVTIECTGAQNYIETAILVRLNPSFPVIKNYIIISRVLKENLIDMLQTTRSGGVVVLVGVGEFEQSYK</sequence>
<reference evidence="1" key="1">
    <citation type="submission" date="2021-06" db="EMBL/GenBank/DDBJ databases">
        <title>Parelaphostrongylus tenuis whole genome reference sequence.</title>
        <authorList>
            <person name="Garwood T.J."/>
            <person name="Larsen P.A."/>
            <person name="Fountain-Jones N.M."/>
            <person name="Garbe J.R."/>
            <person name="Macchietto M.G."/>
            <person name="Kania S.A."/>
            <person name="Gerhold R.W."/>
            <person name="Richards J.E."/>
            <person name="Wolf T.M."/>
        </authorList>
    </citation>
    <scope>NUCLEOTIDE SEQUENCE</scope>
    <source>
        <strain evidence="1">MNPRO001-30</strain>
        <tissue evidence="1">Meninges</tissue>
    </source>
</reference>
<evidence type="ECO:0000313" key="1">
    <source>
        <dbReference type="EMBL" id="KAJ1367737.1"/>
    </source>
</evidence>